<dbReference type="PANTHER" id="PTHR23135:SF18">
    <property type="entry name" value="CYANOPHYCIN SYNTHETASE"/>
    <property type="match status" value="1"/>
</dbReference>
<dbReference type="InterPro" id="IPR044019">
    <property type="entry name" value="Cyanophycin_syn_N"/>
</dbReference>
<dbReference type="InterPro" id="IPR013651">
    <property type="entry name" value="ATP-grasp_RimK-type"/>
</dbReference>
<evidence type="ECO:0000256" key="4">
    <source>
        <dbReference type="ARBA" id="ARBA00012968"/>
    </source>
</evidence>
<comment type="catalytic activity">
    <reaction evidence="11">
        <text>[L-4-(L-arginin-2-N-yl)aspartate](n)-L-aspartate + L-arginine + ATP = [L-4-(L-arginin-2-N-yl)aspartate](n+1) + ADP + phosphate + H(+)</text>
        <dbReference type="Rhea" id="RHEA:23888"/>
        <dbReference type="Rhea" id="RHEA-COMP:13732"/>
        <dbReference type="Rhea" id="RHEA-COMP:13733"/>
        <dbReference type="ChEBI" id="CHEBI:15378"/>
        <dbReference type="ChEBI" id="CHEBI:30616"/>
        <dbReference type="ChEBI" id="CHEBI:32682"/>
        <dbReference type="ChEBI" id="CHEBI:43474"/>
        <dbReference type="ChEBI" id="CHEBI:137986"/>
        <dbReference type="ChEBI" id="CHEBI:137990"/>
        <dbReference type="ChEBI" id="CHEBI:456216"/>
        <dbReference type="EC" id="6.3.2.30"/>
    </reaction>
</comment>
<dbReference type="Pfam" id="PF18921">
    <property type="entry name" value="Cyanophycin_syn"/>
    <property type="match status" value="1"/>
</dbReference>
<evidence type="ECO:0000256" key="2">
    <source>
        <dbReference type="ARBA" id="ARBA00009060"/>
    </source>
</evidence>
<comment type="catalytic activity">
    <reaction evidence="12">
        <text>[L-4-(L-arginin-2-N-yl)aspartate](n) + L-aspartate + ATP = [L-4-(L-arginin-2-N-yl)aspartate](n)-L-aspartate + ADP + phosphate + H(+)</text>
        <dbReference type="Rhea" id="RHEA:13277"/>
        <dbReference type="Rhea" id="RHEA-COMP:13728"/>
        <dbReference type="Rhea" id="RHEA-COMP:13733"/>
        <dbReference type="ChEBI" id="CHEBI:15378"/>
        <dbReference type="ChEBI" id="CHEBI:29991"/>
        <dbReference type="ChEBI" id="CHEBI:30616"/>
        <dbReference type="ChEBI" id="CHEBI:43474"/>
        <dbReference type="ChEBI" id="CHEBI:137986"/>
        <dbReference type="ChEBI" id="CHEBI:137990"/>
        <dbReference type="ChEBI" id="CHEBI:456216"/>
        <dbReference type="EC" id="6.3.2.29"/>
    </reaction>
</comment>
<dbReference type="InterPro" id="IPR013221">
    <property type="entry name" value="Mur_ligase_cen"/>
</dbReference>
<accession>A0A9X1FQG8</accession>
<evidence type="ECO:0000256" key="5">
    <source>
        <dbReference type="ARBA" id="ARBA00013005"/>
    </source>
</evidence>
<dbReference type="GO" id="GO:0071160">
    <property type="term" value="F:cyanophycin synthetase activity (L-aspartate-adding)"/>
    <property type="evidence" value="ECO:0007669"/>
    <property type="project" value="UniProtKB-EC"/>
</dbReference>
<dbReference type="EC" id="6.3.2.30" evidence="4"/>
<dbReference type="AlphaFoldDB" id="A0A9X1FQG8"/>
<comment type="caution">
    <text evidence="15">The sequence shown here is derived from an EMBL/GenBank/DDBJ whole genome shotgun (WGS) entry which is preliminary data.</text>
</comment>
<reference evidence="15" key="1">
    <citation type="submission" date="2021-07" db="EMBL/GenBank/DDBJ databases">
        <title>Aureisphaera sp. CAU 1614 isolated from sea sediment.</title>
        <authorList>
            <person name="Kim W."/>
        </authorList>
    </citation>
    <scope>NUCLEOTIDE SEQUENCE</scope>
    <source>
        <strain evidence="15">CAU 1614</strain>
    </source>
</reference>
<evidence type="ECO:0000259" key="14">
    <source>
        <dbReference type="PROSITE" id="PS50975"/>
    </source>
</evidence>
<evidence type="ECO:0000256" key="11">
    <source>
        <dbReference type="ARBA" id="ARBA00048094"/>
    </source>
</evidence>
<gene>
    <name evidence="15" type="primary">cphA</name>
    <name evidence="15" type="ORF">KXJ69_10820</name>
</gene>
<organism evidence="15 16">
    <name type="scientific">Halomarinibacterium sedimenti</name>
    <dbReference type="NCBI Taxonomy" id="2857106"/>
    <lineage>
        <taxon>Bacteria</taxon>
        <taxon>Pseudomonadati</taxon>
        <taxon>Bacteroidota</taxon>
        <taxon>Flavobacteriia</taxon>
        <taxon>Flavobacteriales</taxon>
        <taxon>Flavobacteriaceae</taxon>
        <taxon>Halomarinibacterium</taxon>
    </lineage>
</organism>
<dbReference type="Proteomes" id="UP001138686">
    <property type="component" value="Unassembled WGS sequence"/>
</dbReference>
<dbReference type="InterPro" id="IPR004101">
    <property type="entry name" value="Mur_ligase_C"/>
</dbReference>
<dbReference type="GO" id="GO:0046872">
    <property type="term" value="F:metal ion binding"/>
    <property type="evidence" value="ECO:0007669"/>
    <property type="project" value="InterPro"/>
</dbReference>
<protein>
    <recommendedName>
        <fullName evidence="6">Cyanophycin synthetase</fullName>
        <ecNumber evidence="5">6.3.2.29</ecNumber>
        <ecNumber evidence="4">6.3.2.30</ecNumber>
    </recommendedName>
    <alternativeName>
        <fullName evidence="10">Cyanophycin synthase</fullName>
    </alternativeName>
</protein>
<dbReference type="GO" id="GO:0005524">
    <property type="term" value="F:ATP binding"/>
    <property type="evidence" value="ECO:0007669"/>
    <property type="project" value="UniProtKB-UniRule"/>
</dbReference>
<dbReference type="PANTHER" id="PTHR23135">
    <property type="entry name" value="MUR LIGASE FAMILY MEMBER"/>
    <property type="match status" value="1"/>
</dbReference>
<keyword evidence="16" id="KW-1185">Reference proteome</keyword>
<evidence type="ECO:0000256" key="12">
    <source>
        <dbReference type="ARBA" id="ARBA00048425"/>
    </source>
</evidence>
<dbReference type="Pfam" id="PF08245">
    <property type="entry name" value="Mur_ligase_M"/>
    <property type="match status" value="1"/>
</dbReference>
<comment type="function">
    <text evidence="1">Catalyzes the ATP-dependent polymerization of arginine and aspartate to multi-L-arginyl-poly-L-aspartic acid (cyanophycin; a water-insoluble reserve polymer).</text>
</comment>
<comment type="subunit">
    <text evidence="3">Homodimer.</text>
</comment>
<keyword evidence="8 13" id="KW-0547">Nucleotide-binding</keyword>
<dbReference type="NCBIfam" id="TIGR02068">
    <property type="entry name" value="cya_phycin_syn"/>
    <property type="match status" value="1"/>
</dbReference>
<proteinExistence type="inferred from homology"/>
<evidence type="ECO:0000256" key="1">
    <source>
        <dbReference type="ARBA" id="ARBA00003184"/>
    </source>
</evidence>
<dbReference type="EMBL" id="JAHWDP010000004">
    <property type="protein sequence ID" value="MBW2938602.1"/>
    <property type="molecule type" value="Genomic_DNA"/>
</dbReference>
<dbReference type="InterPro" id="IPR011810">
    <property type="entry name" value="Cya_phycin_syn"/>
</dbReference>
<dbReference type="InterPro" id="IPR011761">
    <property type="entry name" value="ATP-grasp"/>
</dbReference>
<keyword evidence="7 15" id="KW-0436">Ligase</keyword>
<comment type="similarity">
    <text evidence="2">In the C-terminal section; belongs to the MurCDEF family.</text>
</comment>
<dbReference type="GO" id="GO:0071161">
    <property type="term" value="F:cyanophycin synthetase activity (L-arginine-adding)"/>
    <property type="evidence" value="ECO:0007669"/>
    <property type="project" value="UniProtKB-EC"/>
</dbReference>
<dbReference type="Pfam" id="PF02875">
    <property type="entry name" value="Mur_ligase_C"/>
    <property type="match status" value="1"/>
</dbReference>
<dbReference type="NCBIfam" id="NF010623">
    <property type="entry name" value="PRK14016.1"/>
    <property type="match status" value="1"/>
</dbReference>
<evidence type="ECO:0000256" key="7">
    <source>
        <dbReference type="ARBA" id="ARBA00022598"/>
    </source>
</evidence>
<evidence type="ECO:0000256" key="6">
    <source>
        <dbReference type="ARBA" id="ARBA00022036"/>
    </source>
</evidence>
<dbReference type="Pfam" id="PF08443">
    <property type="entry name" value="RimK"/>
    <property type="match status" value="2"/>
</dbReference>
<sequence length="880" mass="97422">MKIREINAMRGPNYWSVRRHKLIVMVLDLEDMEERPSNKIDGFKERLEKMFPTMYSHRCSVGEPGGFFQRVEEGTWMGHIIEHIALEIQTLAGMDTGFGRTRDYGEKGVYNVVFSYIEESVGRYAAKVSVAICEALIEGKEYDLEYDIQRMRELREDERLGPSTGSIVEEAASRGIPWIRLNKYSLCQLGYGANQKRIQATVTSETSSIGVELACDKEDTKFLLEQAEVEVPKGDIIRRESSLEEACRYVGFPLVIKPVDGNHGRGITVDIQNYEEALVAFRNAKESSKNGAIIVEKFITGRDYRILVINNKLVAAALRTPAHVIGDGKSTVQELIDIVNSDPRRGYGHENVLTQITVNELTKNIIKDAGYTLESVIPKDEMLILKDTANLSTGGTAEDVTDIMHPENIEMAERISRIIDLDICGIDVMTTDISQPLSETGGAVLEVNAGPGFRMHLAPTSGLPRNVAAPVVDKLFPKMGDTGRIPIIAITGTNGKTTTSRLIAHIAKMNGYRVGYTTSDGVYIQNRLLMKGDCTGPASAEFVLKDPTVNFAVLECARGGLLRAGLGFHKCDVGIVTNVEADHLGLKGIHTIEQLAKVKGVIPETVLPDGYAILNADDDLVYDMRRTVNCNVALFSMDEENPRIQAMQRLGGITAVYENGFVTICRGVWKMRIMRAEQIPLTYGGRALFMIKNVLAAVLAAHVRGVSNQDIKAALETFIPSASQTPGRLNLFHFENFKVLLDYAHNPAGMRALKEFTDTIECSKKVGIIAGVGDRRVEDNNEMGSLAAEMFDEIIIRQDKRLRGKTEAELIKMLNDGIQMKDPNKKTTIIPSEKEAITYAVNHAEKDSLIVLCSDVIPDALDLVKRFKEQDAQGVTKFTL</sequence>
<evidence type="ECO:0000256" key="8">
    <source>
        <dbReference type="ARBA" id="ARBA00022741"/>
    </source>
</evidence>
<keyword evidence="9 13" id="KW-0067">ATP-binding</keyword>
<evidence type="ECO:0000256" key="13">
    <source>
        <dbReference type="PROSITE-ProRule" id="PRU00409"/>
    </source>
</evidence>
<evidence type="ECO:0000256" key="10">
    <source>
        <dbReference type="ARBA" id="ARBA00031353"/>
    </source>
</evidence>
<feature type="domain" description="ATP-grasp" evidence="14">
    <location>
        <begin position="221"/>
        <end position="476"/>
    </location>
</feature>
<evidence type="ECO:0000256" key="9">
    <source>
        <dbReference type="ARBA" id="ARBA00022840"/>
    </source>
</evidence>
<dbReference type="RefSeq" id="WP_219053128.1">
    <property type="nucleotide sequence ID" value="NZ_JAHWDP010000004.1"/>
</dbReference>
<evidence type="ECO:0000256" key="3">
    <source>
        <dbReference type="ARBA" id="ARBA00011738"/>
    </source>
</evidence>
<evidence type="ECO:0000313" key="16">
    <source>
        <dbReference type="Proteomes" id="UP001138686"/>
    </source>
</evidence>
<name>A0A9X1FQG8_9FLAO</name>
<evidence type="ECO:0000313" key="15">
    <source>
        <dbReference type="EMBL" id="MBW2938602.1"/>
    </source>
</evidence>
<dbReference type="EC" id="6.3.2.29" evidence="5"/>
<dbReference type="PROSITE" id="PS50975">
    <property type="entry name" value="ATP_GRASP"/>
    <property type="match status" value="1"/>
</dbReference>